<comment type="caution">
    <text evidence="1">The sequence shown here is derived from an EMBL/GenBank/DDBJ whole genome shotgun (WGS) entry which is preliminary data.</text>
</comment>
<accession>A0AAV5JFM1</accession>
<keyword evidence="2" id="KW-1185">Reference proteome</keyword>
<dbReference type="EMBL" id="BPVZ01000036">
    <property type="protein sequence ID" value="GKV12342.1"/>
    <property type="molecule type" value="Genomic_DNA"/>
</dbReference>
<protein>
    <submittedName>
        <fullName evidence="1">Uncharacterized protein</fullName>
    </submittedName>
</protein>
<dbReference type="AlphaFoldDB" id="A0AAV5JFM1"/>
<dbReference type="Proteomes" id="UP001054252">
    <property type="component" value="Unassembled WGS sequence"/>
</dbReference>
<sequence>MAICVKLKGLKRGKKLDKDRVIFLPSFSLQPRVSLLLSRPPAAEQETQPRRTSP</sequence>
<organism evidence="1 2">
    <name type="scientific">Rubroshorea leprosula</name>
    <dbReference type="NCBI Taxonomy" id="152421"/>
    <lineage>
        <taxon>Eukaryota</taxon>
        <taxon>Viridiplantae</taxon>
        <taxon>Streptophyta</taxon>
        <taxon>Embryophyta</taxon>
        <taxon>Tracheophyta</taxon>
        <taxon>Spermatophyta</taxon>
        <taxon>Magnoliopsida</taxon>
        <taxon>eudicotyledons</taxon>
        <taxon>Gunneridae</taxon>
        <taxon>Pentapetalae</taxon>
        <taxon>rosids</taxon>
        <taxon>malvids</taxon>
        <taxon>Malvales</taxon>
        <taxon>Dipterocarpaceae</taxon>
        <taxon>Rubroshorea</taxon>
    </lineage>
</organism>
<gene>
    <name evidence="1" type="ORF">SLEP1_g23497</name>
</gene>
<evidence type="ECO:0000313" key="2">
    <source>
        <dbReference type="Proteomes" id="UP001054252"/>
    </source>
</evidence>
<proteinExistence type="predicted"/>
<evidence type="ECO:0000313" key="1">
    <source>
        <dbReference type="EMBL" id="GKV12342.1"/>
    </source>
</evidence>
<reference evidence="1 2" key="1">
    <citation type="journal article" date="2021" name="Commun. Biol.">
        <title>The genome of Shorea leprosula (Dipterocarpaceae) highlights the ecological relevance of drought in aseasonal tropical rainforests.</title>
        <authorList>
            <person name="Ng K.K.S."/>
            <person name="Kobayashi M.J."/>
            <person name="Fawcett J.A."/>
            <person name="Hatakeyama M."/>
            <person name="Paape T."/>
            <person name="Ng C.H."/>
            <person name="Ang C.C."/>
            <person name="Tnah L.H."/>
            <person name="Lee C.T."/>
            <person name="Nishiyama T."/>
            <person name="Sese J."/>
            <person name="O'Brien M.J."/>
            <person name="Copetti D."/>
            <person name="Mohd Noor M.I."/>
            <person name="Ong R.C."/>
            <person name="Putra M."/>
            <person name="Sireger I.Z."/>
            <person name="Indrioko S."/>
            <person name="Kosugi Y."/>
            <person name="Izuno A."/>
            <person name="Isagi Y."/>
            <person name="Lee S.L."/>
            <person name="Shimizu K.K."/>
        </authorList>
    </citation>
    <scope>NUCLEOTIDE SEQUENCE [LARGE SCALE GENOMIC DNA]</scope>
    <source>
        <strain evidence="1">214</strain>
    </source>
</reference>
<name>A0AAV5JFM1_9ROSI</name>